<dbReference type="RefSeq" id="XP_026613435.1">
    <property type="nucleotide sequence ID" value="XM_026760926.1"/>
</dbReference>
<keyword evidence="2" id="KW-0238">DNA-binding</keyword>
<dbReference type="GO" id="GO:0003677">
    <property type="term" value="F:DNA binding"/>
    <property type="evidence" value="ECO:0007669"/>
    <property type="project" value="UniProtKB-KW"/>
</dbReference>
<dbReference type="STRING" id="41047.A0A397GPX4"/>
<dbReference type="PANTHER" id="PTHR38111">
    <property type="entry name" value="ZN(2)-C6 FUNGAL-TYPE DOMAIN-CONTAINING PROTEIN-RELATED"/>
    <property type="match status" value="1"/>
</dbReference>
<feature type="domain" description="Zn(2)-C6 fungal-type" evidence="6">
    <location>
        <begin position="9"/>
        <end position="37"/>
    </location>
</feature>
<proteinExistence type="predicted"/>
<dbReference type="InterPro" id="IPR036864">
    <property type="entry name" value="Zn2-C6_fun-type_DNA-bd_sf"/>
</dbReference>
<feature type="compositionally biased region" description="Polar residues" evidence="5">
    <location>
        <begin position="64"/>
        <end position="74"/>
    </location>
</feature>
<evidence type="ECO:0000256" key="5">
    <source>
        <dbReference type="SAM" id="MobiDB-lite"/>
    </source>
</evidence>
<dbReference type="InterPro" id="IPR053178">
    <property type="entry name" value="Osmoadaptation_assoc"/>
</dbReference>
<dbReference type="GO" id="GO:0008270">
    <property type="term" value="F:zinc ion binding"/>
    <property type="evidence" value="ECO:0007669"/>
    <property type="project" value="InterPro"/>
</dbReference>
<dbReference type="OrthoDB" id="4491390at2759"/>
<dbReference type="Pfam" id="PF00172">
    <property type="entry name" value="Zn_clus"/>
    <property type="match status" value="1"/>
</dbReference>
<evidence type="ECO:0000256" key="4">
    <source>
        <dbReference type="ARBA" id="ARBA00023242"/>
    </source>
</evidence>
<dbReference type="GO" id="GO:0000981">
    <property type="term" value="F:DNA-binding transcription factor activity, RNA polymerase II-specific"/>
    <property type="evidence" value="ECO:0007669"/>
    <property type="project" value="InterPro"/>
</dbReference>
<dbReference type="EMBL" id="NKHU02000130">
    <property type="protein sequence ID" value="RHZ52845.1"/>
    <property type="molecule type" value="Genomic_DNA"/>
</dbReference>
<keyword evidence="8" id="KW-1185">Reference proteome</keyword>
<keyword evidence="1" id="KW-0805">Transcription regulation</keyword>
<dbReference type="Gene3D" id="4.10.240.10">
    <property type="entry name" value="Zn(2)-C6 fungal-type DNA-binding domain"/>
    <property type="match status" value="1"/>
</dbReference>
<dbReference type="PROSITE" id="PS50048">
    <property type="entry name" value="ZN2_CY6_FUNGAL_2"/>
    <property type="match status" value="1"/>
</dbReference>
<dbReference type="VEuPathDB" id="FungiDB:CDV56_107307"/>
<dbReference type="Pfam" id="PF11951">
    <property type="entry name" value="Fungal_trans_2"/>
    <property type="match status" value="1"/>
</dbReference>
<evidence type="ECO:0000256" key="1">
    <source>
        <dbReference type="ARBA" id="ARBA00023015"/>
    </source>
</evidence>
<evidence type="ECO:0000259" key="6">
    <source>
        <dbReference type="PROSITE" id="PS50048"/>
    </source>
</evidence>
<reference evidence="7" key="1">
    <citation type="submission" date="2018-08" db="EMBL/GenBank/DDBJ databases">
        <title>Draft genome sequence of azole-resistant Aspergillus thermomutatus (Neosartorya pseudofischeri) strain HMR AF 39, isolated from a human nasal aspirate.</title>
        <authorList>
            <person name="Parent-Michaud M."/>
            <person name="Dufresne P.J."/>
            <person name="Fournier E."/>
            <person name="Martineau C."/>
            <person name="Moreira S."/>
            <person name="Perkins V."/>
            <person name="De Repentigny L."/>
            <person name="Dufresne S.F."/>
        </authorList>
    </citation>
    <scope>NUCLEOTIDE SEQUENCE [LARGE SCALE GENOMIC DNA]</scope>
    <source>
        <strain evidence="7">HMR AF 39</strain>
    </source>
</reference>
<organism evidence="7 8">
    <name type="scientific">Aspergillus thermomutatus</name>
    <name type="common">Neosartorya pseudofischeri</name>
    <dbReference type="NCBI Taxonomy" id="41047"/>
    <lineage>
        <taxon>Eukaryota</taxon>
        <taxon>Fungi</taxon>
        <taxon>Dikarya</taxon>
        <taxon>Ascomycota</taxon>
        <taxon>Pezizomycotina</taxon>
        <taxon>Eurotiomycetes</taxon>
        <taxon>Eurotiomycetidae</taxon>
        <taxon>Eurotiales</taxon>
        <taxon>Aspergillaceae</taxon>
        <taxon>Aspergillus</taxon>
        <taxon>Aspergillus subgen. Fumigati</taxon>
    </lineage>
</organism>
<accession>A0A397GPX4</accession>
<evidence type="ECO:0000313" key="7">
    <source>
        <dbReference type="EMBL" id="RHZ52845.1"/>
    </source>
</evidence>
<name>A0A397GPX4_ASPTH</name>
<dbReference type="SMART" id="SM00066">
    <property type="entry name" value="GAL4"/>
    <property type="match status" value="1"/>
</dbReference>
<protein>
    <recommendedName>
        <fullName evidence="6">Zn(2)-C6 fungal-type domain-containing protein</fullName>
    </recommendedName>
</protein>
<comment type="caution">
    <text evidence="7">The sequence shown here is derived from an EMBL/GenBank/DDBJ whole genome shotgun (WGS) entry which is preliminary data.</text>
</comment>
<evidence type="ECO:0000256" key="2">
    <source>
        <dbReference type="ARBA" id="ARBA00023125"/>
    </source>
</evidence>
<dbReference type="AlphaFoldDB" id="A0A397GPX4"/>
<dbReference type="PANTHER" id="PTHR38111:SF6">
    <property type="entry name" value="FINGER DOMAIN PROTEIN, PUTATIVE (AFU_ORTHOLOGUE AFUA_8G01940)-RELATED"/>
    <property type="match status" value="1"/>
</dbReference>
<keyword evidence="3" id="KW-0804">Transcription</keyword>
<gene>
    <name evidence="7" type="ORF">CDV56_107307</name>
</gene>
<keyword evidence="4" id="KW-0539">Nucleus</keyword>
<dbReference type="InterPro" id="IPR001138">
    <property type="entry name" value="Zn2Cys6_DnaBD"/>
</dbReference>
<dbReference type="SUPFAM" id="SSF57701">
    <property type="entry name" value="Zn2/Cys6 DNA-binding domain"/>
    <property type="match status" value="1"/>
</dbReference>
<evidence type="ECO:0000313" key="8">
    <source>
        <dbReference type="Proteomes" id="UP000215305"/>
    </source>
</evidence>
<dbReference type="GeneID" id="38129281"/>
<evidence type="ECO:0000256" key="3">
    <source>
        <dbReference type="ARBA" id="ARBA00023163"/>
    </source>
</evidence>
<dbReference type="Proteomes" id="UP000215305">
    <property type="component" value="Unassembled WGS sequence"/>
</dbReference>
<dbReference type="CDD" id="cd00067">
    <property type="entry name" value="GAL4"/>
    <property type="match status" value="1"/>
</dbReference>
<sequence length="485" mass="54066">MVGVPRSNGCRTCLQRRVKCDLTEPQCLRCQKRGQDCPGYEKRWKFCDETSSKSRKAQRRSQAPQGQAPLQETQPPHPGTRTDQITTFGARKGTIDERVEPNLAGVALDLQQREVFCTFLLTSFPAQFASCGARVEVNWIDYARRRPMSTTATVSQALLWAFRSVATFFVGKVNKDRDKLTCSRHMYSRALGYLAGLIVHPKFSKDDETLAAAILLTIYEMADGTGQAAWLSHSRGVSTLIQLRGPDAHRGGFGTTLLKSCRSFLVADAFVRGEKCFLGDPEWRALMTELADAESQASTKSELGLIVDRAFIEVASCPARLVETKSLLTHGLAHTSHIASTRETLIKAITNSRHVLSDMRCKLEIGVVKRKDETSFTGPIPWNFVDSFAQSSLHGMRSGIALLDQLLTLIEADSRRRQLNGHILNLDYAAACASNPWAAMEQESASWQVQFDPEFLQRTFNISPDTHDDWMDRIAMSMGMLGLRL</sequence>
<feature type="region of interest" description="Disordered" evidence="5">
    <location>
        <begin position="51"/>
        <end position="91"/>
    </location>
</feature>
<dbReference type="InterPro" id="IPR021858">
    <property type="entry name" value="Fun_TF"/>
</dbReference>